<dbReference type="PRINTS" id="PR00111">
    <property type="entry name" value="ABHYDROLASE"/>
</dbReference>
<dbReference type="SUPFAM" id="SSF53474">
    <property type="entry name" value="alpha/beta-Hydrolases"/>
    <property type="match status" value="1"/>
</dbReference>
<name>A0A543IFD5_9ACTN</name>
<dbReference type="GO" id="GO:0016787">
    <property type="term" value="F:hydrolase activity"/>
    <property type="evidence" value="ECO:0007669"/>
    <property type="project" value="UniProtKB-KW"/>
</dbReference>
<comment type="caution">
    <text evidence="2">The sequence shown here is derived from an EMBL/GenBank/DDBJ whole genome shotgun (WGS) entry which is preliminary data.</text>
</comment>
<protein>
    <submittedName>
        <fullName evidence="2">Alpha-beta hydrolase superfamily lysophospholipase</fullName>
    </submittedName>
</protein>
<sequence>MTVDYLQFFPARVRDSGPPPVVSQWRRWRGMDVHVHRAGDPSAPVKLVVLHGAGGHGRMLLPYTGLLGPVEVTAPDMPGYGLTRTNGRPVDYAAWVDLAADLVAGERDRDGRPVIVLGASIGGMLAYSAVARTGADGLAVTCLLDVRDAAVRAAAARFAPLGRAARPGMNVLRPLDPLRVPVRWLARMTAMANRADLNAAVSGDRLGGGGRVSLRFLRTYLNSVPEVEPERFTACPVLMAHPAEDRWTPVELSLPFFDRIAAAKRLVMLEGCGHMPVEEPGLGQLARALREFTAAAAAGPAR</sequence>
<dbReference type="RefSeq" id="WP_141969334.1">
    <property type="nucleotide sequence ID" value="NZ_VFPO01000001.1"/>
</dbReference>
<evidence type="ECO:0000313" key="3">
    <source>
        <dbReference type="Proteomes" id="UP000316706"/>
    </source>
</evidence>
<dbReference type="Proteomes" id="UP000316706">
    <property type="component" value="Unassembled WGS sequence"/>
</dbReference>
<evidence type="ECO:0000259" key="1">
    <source>
        <dbReference type="Pfam" id="PF12697"/>
    </source>
</evidence>
<keyword evidence="3" id="KW-1185">Reference proteome</keyword>
<reference evidence="2 3" key="1">
    <citation type="submission" date="2019-06" db="EMBL/GenBank/DDBJ databases">
        <title>Sequencing the genomes of 1000 actinobacteria strains.</title>
        <authorList>
            <person name="Klenk H.-P."/>
        </authorList>
    </citation>
    <scope>NUCLEOTIDE SEQUENCE [LARGE SCALE GENOMIC DNA]</scope>
    <source>
        <strain evidence="2 3">DSM 45043</strain>
    </source>
</reference>
<accession>A0A543IFD5</accession>
<keyword evidence="2" id="KW-0378">Hydrolase</keyword>
<dbReference type="Pfam" id="PF12697">
    <property type="entry name" value="Abhydrolase_6"/>
    <property type="match status" value="1"/>
</dbReference>
<evidence type="ECO:0000313" key="2">
    <source>
        <dbReference type="EMBL" id="TQM69291.1"/>
    </source>
</evidence>
<dbReference type="AlphaFoldDB" id="A0A543IFD5"/>
<dbReference type="InterPro" id="IPR029058">
    <property type="entry name" value="AB_hydrolase_fold"/>
</dbReference>
<organism evidence="2 3">
    <name type="scientific">Actinomadura hallensis</name>
    <dbReference type="NCBI Taxonomy" id="337895"/>
    <lineage>
        <taxon>Bacteria</taxon>
        <taxon>Bacillati</taxon>
        <taxon>Actinomycetota</taxon>
        <taxon>Actinomycetes</taxon>
        <taxon>Streptosporangiales</taxon>
        <taxon>Thermomonosporaceae</taxon>
        <taxon>Actinomadura</taxon>
    </lineage>
</organism>
<feature type="domain" description="AB hydrolase-1" evidence="1">
    <location>
        <begin position="47"/>
        <end position="280"/>
    </location>
</feature>
<dbReference type="PANTHER" id="PTHR43689">
    <property type="entry name" value="HYDROLASE"/>
    <property type="match status" value="1"/>
</dbReference>
<proteinExistence type="predicted"/>
<dbReference type="OrthoDB" id="1376138at2"/>
<dbReference type="PANTHER" id="PTHR43689:SF8">
    <property type="entry name" value="ALPHA_BETA-HYDROLASES SUPERFAMILY PROTEIN"/>
    <property type="match status" value="1"/>
</dbReference>
<dbReference type="Gene3D" id="3.40.50.1820">
    <property type="entry name" value="alpha/beta hydrolase"/>
    <property type="match status" value="1"/>
</dbReference>
<dbReference type="EMBL" id="VFPO01000001">
    <property type="protein sequence ID" value="TQM69291.1"/>
    <property type="molecule type" value="Genomic_DNA"/>
</dbReference>
<gene>
    <name evidence="2" type="ORF">FHX41_2983</name>
</gene>
<dbReference type="InterPro" id="IPR000073">
    <property type="entry name" value="AB_hydrolase_1"/>
</dbReference>